<reference evidence="5" key="1">
    <citation type="journal article" date="2013" name="Science">
        <title>The Amborella genome and the evolution of flowering plants.</title>
        <authorList>
            <consortium name="Amborella Genome Project"/>
        </authorList>
    </citation>
    <scope>NUCLEOTIDE SEQUENCE [LARGE SCALE GENOMIC DNA]</scope>
</reference>
<dbReference type="GO" id="GO:0016705">
    <property type="term" value="F:oxidoreductase activity, acting on paired donors, with incorporation or reduction of molecular oxygen"/>
    <property type="evidence" value="ECO:0007669"/>
    <property type="project" value="InterPro"/>
</dbReference>
<keyword evidence="3" id="KW-0560">Oxidoreductase</keyword>
<dbReference type="EMBL" id="KI392518">
    <property type="protein sequence ID" value="ERN14967.1"/>
    <property type="molecule type" value="Genomic_DNA"/>
</dbReference>
<keyword evidence="5" id="KW-1185">Reference proteome</keyword>
<dbReference type="PRINTS" id="PR00463">
    <property type="entry name" value="EP450I"/>
</dbReference>
<dbReference type="Proteomes" id="UP000017836">
    <property type="component" value="Unassembled WGS sequence"/>
</dbReference>
<evidence type="ECO:0000256" key="2">
    <source>
        <dbReference type="PIRSR" id="PIRSR602401-1"/>
    </source>
</evidence>
<keyword evidence="2 3" id="KW-0349">Heme</keyword>
<dbReference type="GO" id="GO:0004497">
    <property type="term" value="F:monooxygenase activity"/>
    <property type="evidence" value="ECO:0007669"/>
    <property type="project" value="UniProtKB-KW"/>
</dbReference>
<gene>
    <name evidence="4" type="ORF">AMTR_s00032p00217210</name>
</gene>
<dbReference type="PANTHER" id="PTHR47950:SF44">
    <property type="entry name" value="CYTOCHROME P450, FAMILY 76, SUBFAMILY C, POLYPEPTIDE 5-RELATED"/>
    <property type="match status" value="1"/>
</dbReference>
<evidence type="ECO:0000313" key="5">
    <source>
        <dbReference type="Proteomes" id="UP000017836"/>
    </source>
</evidence>
<proteinExistence type="inferred from homology"/>
<keyword evidence="2 3" id="KW-0479">Metal-binding</keyword>
<sequence>MTMAKMELSRTTAVVKEIWQLHPHVQLLIPHKTDTIENVAEYIVPKHTQVLINYWAIGRDPKVWDNPIAFLPERFLGCNVDYKGKDFQFIPFGAGWKTCPGLPLGVRMVHLMLASLLHYFDWELSGGLKAEEMDMRDKFGVTLQTLVPLRAIPSEARDLQCA</sequence>
<protein>
    <recommendedName>
        <fullName evidence="6">Cytochrome P450</fullName>
    </recommendedName>
</protein>
<dbReference type="GO" id="GO:0020037">
    <property type="term" value="F:heme binding"/>
    <property type="evidence" value="ECO:0007669"/>
    <property type="project" value="InterPro"/>
</dbReference>
<dbReference type="PANTHER" id="PTHR47950">
    <property type="entry name" value="CYTOCHROME P450, FAMILY 76, SUBFAMILY C, POLYPEPTIDE 5-RELATED"/>
    <property type="match status" value="1"/>
</dbReference>
<organism evidence="4 5">
    <name type="scientific">Amborella trichopoda</name>
    <dbReference type="NCBI Taxonomy" id="13333"/>
    <lineage>
        <taxon>Eukaryota</taxon>
        <taxon>Viridiplantae</taxon>
        <taxon>Streptophyta</taxon>
        <taxon>Embryophyta</taxon>
        <taxon>Tracheophyta</taxon>
        <taxon>Spermatophyta</taxon>
        <taxon>Magnoliopsida</taxon>
        <taxon>Amborellales</taxon>
        <taxon>Amborellaceae</taxon>
        <taxon>Amborella</taxon>
    </lineage>
</organism>
<dbReference type="InterPro" id="IPR002401">
    <property type="entry name" value="Cyt_P450_E_grp-I"/>
</dbReference>
<dbReference type="InterPro" id="IPR036396">
    <property type="entry name" value="Cyt_P450_sf"/>
</dbReference>
<dbReference type="AlphaFoldDB" id="U5D0Q1"/>
<dbReference type="PROSITE" id="PS00086">
    <property type="entry name" value="CYTOCHROME_P450"/>
    <property type="match status" value="1"/>
</dbReference>
<dbReference type="OMA" id="RIHINIW"/>
<comment type="similarity">
    <text evidence="1 3">Belongs to the cytochrome P450 family.</text>
</comment>
<comment type="cofactor">
    <cofactor evidence="2">
        <name>heme</name>
        <dbReference type="ChEBI" id="CHEBI:30413"/>
    </cofactor>
</comment>
<dbReference type="Gene3D" id="1.10.630.10">
    <property type="entry name" value="Cytochrome P450"/>
    <property type="match status" value="1"/>
</dbReference>
<feature type="binding site" description="axial binding residue" evidence="2">
    <location>
        <position position="99"/>
    </location>
    <ligand>
        <name>heme</name>
        <dbReference type="ChEBI" id="CHEBI:30413"/>
    </ligand>
    <ligandPart>
        <name>Fe</name>
        <dbReference type="ChEBI" id="CHEBI:18248"/>
    </ligandPart>
</feature>
<evidence type="ECO:0008006" key="6">
    <source>
        <dbReference type="Google" id="ProtNLM"/>
    </source>
</evidence>
<evidence type="ECO:0000313" key="4">
    <source>
        <dbReference type="EMBL" id="ERN14967.1"/>
    </source>
</evidence>
<dbReference type="SUPFAM" id="SSF48264">
    <property type="entry name" value="Cytochrome P450"/>
    <property type="match status" value="1"/>
</dbReference>
<dbReference type="Pfam" id="PF00067">
    <property type="entry name" value="p450"/>
    <property type="match status" value="1"/>
</dbReference>
<dbReference type="InterPro" id="IPR017972">
    <property type="entry name" value="Cyt_P450_CS"/>
</dbReference>
<keyword evidence="3" id="KW-0503">Monooxygenase</keyword>
<dbReference type="Gramene" id="ERN14967">
    <property type="protein sequence ID" value="ERN14967"/>
    <property type="gene ID" value="AMTR_s00032p00217210"/>
</dbReference>
<evidence type="ECO:0000256" key="1">
    <source>
        <dbReference type="ARBA" id="ARBA00010617"/>
    </source>
</evidence>
<dbReference type="InterPro" id="IPR001128">
    <property type="entry name" value="Cyt_P450"/>
</dbReference>
<dbReference type="eggNOG" id="KOG0156">
    <property type="taxonomic scope" value="Eukaryota"/>
</dbReference>
<keyword evidence="2 3" id="KW-0408">Iron</keyword>
<dbReference type="GO" id="GO:0005506">
    <property type="term" value="F:iron ion binding"/>
    <property type="evidence" value="ECO:0007669"/>
    <property type="project" value="InterPro"/>
</dbReference>
<accession>U5D0Q1</accession>
<evidence type="ECO:0000256" key="3">
    <source>
        <dbReference type="RuleBase" id="RU000461"/>
    </source>
</evidence>
<name>U5D0Q1_AMBTC</name>
<dbReference type="HOGENOM" id="CLU_001570_29_0_1"/>